<evidence type="ECO:0000313" key="1">
    <source>
        <dbReference type="EMBL" id="KAF4513485.1"/>
    </source>
</evidence>
<gene>
    <name evidence="1" type="ORF">G6O67_000751</name>
</gene>
<proteinExistence type="predicted"/>
<accession>A0A8H4VAA2</accession>
<organism evidence="1 2">
    <name type="scientific">Ophiocordyceps sinensis</name>
    <dbReference type="NCBI Taxonomy" id="72228"/>
    <lineage>
        <taxon>Eukaryota</taxon>
        <taxon>Fungi</taxon>
        <taxon>Dikarya</taxon>
        <taxon>Ascomycota</taxon>
        <taxon>Pezizomycotina</taxon>
        <taxon>Sordariomycetes</taxon>
        <taxon>Hypocreomycetidae</taxon>
        <taxon>Hypocreales</taxon>
        <taxon>Ophiocordycipitaceae</taxon>
        <taxon>Ophiocordyceps</taxon>
    </lineage>
</organism>
<dbReference type="OrthoDB" id="2942798at2759"/>
<comment type="caution">
    <text evidence="1">The sequence shown here is derived from an EMBL/GenBank/DDBJ whole genome shotgun (WGS) entry which is preliminary data.</text>
</comment>
<dbReference type="Proteomes" id="UP000557566">
    <property type="component" value="Unassembled WGS sequence"/>
</dbReference>
<evidence type="ECO:0000313" key="2">
    <source>
        <dbReference type="Proteomes" id="UP000557566"/>
    </source>
</evidence>
<keyword evidence="2" id="KW-1185">Reference proteome</keyword>
<sequence>MAESIAKQPPDWLQGTARALLPALSLPRTVVFKKIKPGWEDPFELEKKIYRELGDIQGNVMPKFFGEAKCRGFRTLVLSRVDGVLPWRASGSPHHAAGTRE</sequence>
<name>A0A8H4VAA2_9HYPO</name>
<dbReference type="EMBL" id="JAAVMX010000001">
    <property type="protein sequence ID" value="KAF4513485.1"/>
    <property type="molecule type" value="Genomic_DNA"/>
</dbReference>
<protein>
    <submittedName>
        <fullName evidence="1">Uncharacterized protein</fullName>
    </submittedName>
</protein>
<dbReference type="AlphaFoldDB" id="A0A8H4VAA2"/>
<reference evidence="1 2" key="1">
    <citation type="journal article" date="2020" name="Genome Biol. Evol.">
        <title>A new high-quality draft genome assembly of the Chinese cordyceps Ophiocordyceps sinensis.</title>
        <authorList>
            <person name="Shu R."/>
            <person name="Zhang J."/>
            <person name="Meng Q."/>
            <person name="Zhang H."/>
            <person name="Zhou G."/>
            <person name="Li M."/>
            <person name="Wu P."/>
            <person name="Zhao Y."/>
            <person name="Chen C."/>
            <person name="Qin Q."/>
        </authorList>
    </citation>
    <scope>NUCLEOTIDE SEQUENCE [LARGE SCALE GENOMIC DNA]</scope>
    <source>
        <strain evidence="1 2">IOZ07</strain>
    </source>
</reference>